<dbReference type="PIRSF" id="PIRSF028756">
    <property type="entry name" value="PPK2_prd"/>
    <property type="match status" value="1"/>
</dbReference>
<dbReference type="InterPro" id="IPR016898">
    <property type="entry name" value="Polyphosphate_phosphotransfera"/>
</dbReference>
<sequence>MIDTKDYLVAPGHCVRLHDIATKDNGGLTKKEGMQAIRSLSKRLFELQDLLYAQRAKSLLIVFQAMDAGGKDSTTRRVFTSVNPSMLMVRSFKKPNTEELSHDFLWRVHQHTPPKGVIGVFNRSHYEDIVTVGVNQLQPSKLWQSRFEHINSFEKMLVGEGTMVLKFYLHISKNYQKERLQRRLDRADKHWKFEFADVDAREHWDEYLALYSEAIERCSTATSPWYVVPSERRWYRDLVVLQSIVNTLDALQMDYPEPEFDPNSVKIP</sequence>
<accession>H5TB06</accession>
<comment type="caution">
    <text evidence="5">The sequence shown here is derived from an EMBL/GenBank/DDBJ whole genome shotgun (WGS) entry which is preliminary data.</text>
</comment>
<organism evidence="5 6">
    <name type="scientific">Glaciecola punicea ACAM 611</name>
    <dbReference type="NCBI Taxonomy" id="1121923"/>
    <lineage>
        <taxon>Bacteria</taxon>
        <taxon>Pseudomonadati</taxon>
        <taxon>Pseudomonadota</taxon>
        <taxon>Gammaproteobacteria</taxon>
        <taxon>Alteromonadales</taxon>
        <taxon>Alteromonadaceae</taxon>
        <taxon>Glaciecola</taxon>
    </lineage>
</organism>
<name>H5TB06_9ALTE</name>
<dbReference type="PANTHER" id="PTHR34383:SF3">
    <property type="entry name" value="POLYPHOSPHATE:AMP PHOSPHOTRANSFERASE"/>
    <property type="match status" value="1"/>
</dbReference>
<proteinExistence type="inferred from homology"/>
<dbReference type="RefSeq" id="WP_006004612.1">
    <property type="nucleotide sequence ID" value="NZ_BAET01000013.1"/>
</dbReference>
<comment type="similarity">
    <text evidence="1">Belongs to the polyphosphate kinase 2 (PPK2) family. Class I subfamily.</text>
</comment>
<keyword evidence="2" id="KW-0808">Transferase</keyword>
<dbReference type="PANTHER" id="PTHR34383">
    <property type="entry name" value="POLYPHOSPHATE:AMP PHOSPHOTRANSFERASE-RELATED"/>
    <property type="match status" value="1"/>
</dbReference>
<dbReference type="OrthoDB" id="9775224at2"/>
<dbReference type="GO" id="GO:0006797">
    <property type="term" value="P:polyphosphate metabolic process"/>
    <property type="evidence" value="ECO:0007669"/>
    <property type="project" value="InterPro"/>
</dbReference>
<keyword evidence="3" id="KW-0418">Kinase</keyword>
<dbReference type="InterPro" id="IPR022488">
    <property type="entry name" value="PPK2-related"/>
</dbReference>
<reference evidence="5 6" key="1">
    <citation type="journal article" date="2012" name="J. Bacteriol.">
        <title>Genome sequence of proteorhodopsin-containing sea ice bacterium Glaciecola punicea ACAM 611T.</title>
        <authorList>
            <person name="Qin Q.-L."/>
            <person name="Xie B.-B."/>
            <person name="Shu Y.-L."/>
            <person name="Rong J.-C."/>
            <person name="Zhao D.-L."/>
            <person name="Zhang X.-Y."/>
            <person name="Chen X.-L."/>
            <person name="Zhou B.-C."/>
            <person name="Zhanga Y.-Z."/>
        </authorList>
    </citation>
    <scope>NUCLEOTIDE SEQUENCE [LARGE SCALE GENOMIC DNA]</scope>
    <source>
        <strain evidence="5 6">ACAM 611</strain>
    </source>
</reference>
<evidence type="ECO:0000256" key="1">
    <source>
        <dbReference type="ARBA" id="ARBA00009924"/>
    </source>
</evidence>
<evidence type="ECO:0000313" key="5">
    <source>
        <dbReference type="EMBL" id="GAB55483.1"/>
    </source>
</evidence>
<evidence type="ECO:0000256" key="2">
    <source>
        <dbReference type="ARBA" id="ARBA00022679"/>
    </source>
</evidence>
<dbReference type="eggNOG" id="COG2326">
    <property type="taxonomic scope" value="Bacteria"/>
</dbReference>
<dbReference type="AlphaFoldDB" id="H5TB06"/>
<dbReference type="InterPro" id="IPR022300">
    <property type="entry name" value="PPK2-rel_1"/>
</dbReference>
<evidence type="ECO:0000313" key="6">
    <source>
        <dbReference type="Proteomes" id="UP000053586"/>
    </source>
</evidence>
<dbReference type="EMBL" id="BAET01000013">
    <property type="protein sequence ID" value="GAB55483.1"/>
    <property type="molecule type" value="Genomic_DNA"/>
</dbReference>
<dbReference type="NCBIfam" id="TIGR03709">
    <property type="entry name" value="PPK2_rel_1"/>
    <property type="match status" value="1"/>
</dbReference>
<dbReference type="Proteomes" id="UP000053586">
    <property type="component" value="Unassembled WGS sequence"/>
</dbReference>
<dbReference type="STRING" id="56804.BAE46_05675"/>
<reference evidence="5 6" key="2">
    <citation type="journal article" date="2017" name="Antonie Van Leeuwenhoek">
        <title>Rhizobium rhizosphaerae sp. nov., a novel species isolated from rice rhizosphere.</title>
        <authorList>
            <person name="Zhao J.J."/>
            <person name="Zhang J."/>
            <person name="Zhang R.J."/>
            <person name="Zhang C.W."/>
            <person name="Yin H.Q."/>
            <person name="Zhang X.X."/>
        </authorList>
    </citation>
    <scope>NUCLEOTIDE SEQUENCE [LARGE SCALE GENOMIC DNA]</scope>
    <source>
        <strain evidence="5 6">ACAM 611</strain>
    </source>
</reference>
<dbReference type="InterPro" id="IPR027417">
    <property type="entry name" value="P-loop_NTPase"/>
</dbReference>
<feature type="domain" description="Polyphosphate kinase-2-related" evidence="4">
    <location>
        <begin position="29"/>
        <end position="252"/>
    </location>
</feature>
<dbReference type="Gene3D" id="3.40.50.300">
    <property type="entry name" value="P-loop containing nucleotide triphosphate hydrolases"/>
    <property type="match status" value="1"/>
</dbReference>
<protein>
    <recommendedName>
        <fullName evidence="4">Polyphosphate kinase-2-related domain-containing protein</fullName>
    </recommendedName>
</protein>
<dbReference type="Pfam" id="PF03976">
    <property type="entry name" value="PPK2"/>
    <property type="match status" value="1"/>
</dbReference>
<dbReference type="SUPFAM" id="SSF52540">
    <property type="entry name" value="P-loop containing nucleoside triphosphate hydrolases"/>
    <property type="match status" value="1"/>
</dbReference>
<gene>
    <name evidence="5" type="ORF">GPUN_1359</name>
</gene>
<dbReference type="GO" id="GO:0008976">
    <property type="term" value="F:polyphosphate kinase activity"/>
    <property type="evidence" value="ECO:0007669"/>
    <property type="project" value="InterPro"/>
</dbReference>
<keyword evidence="6" id="KW-1185">Reference proteome</keyword>
<evidence type="ECO:0000256" key="3">
    <source>
        <dbReference type="ARBA" id="ARBA00022777"/>
    </source>
</evidence>
<evidence type="ECO:0000259" key="4">
    <source>
        <dbReference type="Pfam" id="PF03976"/>
    </source>
</evidence>